<protein>
    <submittedName>
        <fullName evidence="3">Alpha-glucosidase</fullName>
    </submittedName>
</protein>
<dbReference type="SMART" id="SM00642">
    <property type="entry name" value="Aamy"/>
    <property type="match status" value="1"/>
</dbReference>
<dbReference type="InterPro" id="IPR045857">
    <property type="entry name" value="O16G_dom_2"/>
</dbReference>
<dbReference type="RefSeq" id="WP_289725460.1">
    <property type="nucleotide sequence ID" value="NZ_JAUDUY010000005.1"/>
</dbReference>
<proteinExistence type="inferred from homology"/>
<organism evidence="3 4">
    <name type="scientific">Robiginitalea aurantiaca</name>
    <dbReference type="NCBI Taxonomy" id="3056915"/>
    <lineage>
        <taxon>Bacteria</taxon>
        <taxon>Pseudomonadati</taxon>
        <taxon>Bacteroidota</taxon>
        <taxon>Flavobacteriia</taxon>
        <taxon>Flavobacteriales</taxon>
        <taxon>Flavobacteriaceae</taxon>
        <taxon>Robiginitalea</taxon>
    </lineage>
</organism>
<dbReference type="InterPro" id="IPR017853">
    <property type="entry name" value="GH"/>
</dbReference>
<feature type="domain" description="Glycosyl hydrolase family 13 catalytic" evidence="2">
    <location>
        <begin position="58"/>
        <end position="447"/>
    </location>
</feature>
<sequence length="581" mass="67159">MLRKIVLGVLLILITAIAVLAVVNLTNASEPIPELEIAHGEEAELNTRPWWEATTVYQVYPRSFQDSDGDGVGDIAGIISRLDYIRDLGFETIWFSPFFRSPQKDFGYDVSDYYLPDPQYGDSLLVDSLIQEIHRRDMKVVFDLVLNHTSEEHPWFVESRLSKDNPKSDWYLWQDGNPDEPPTNWHSALGMNGWHYDTTRQQWYFSSFLSFQPDLNWRNPEVKKAMFKMVQHWLDKGVDGFRLDIFNYIYEDPEFTDNPFSLRVIPTQDYTKMFWQEKKYNMNHPDDFVLAKELRSILDTYDPPRFMVGEVFGDHKTLKNFLGQEQDGLNLVFLFDISALEWDADFFRDKIRRIEAFYPYPYTPTYVFSNHDRVRSITLLGDDMQKARTLSLLQLTLRGVPFYYQGEEIGMPTGNIPGDIALDPLPAAFDWLPDFAKDEVFNRDNCRTPMQWEAGPNAGFTTAGAESWLPVLPGADEINVASQRSDPNSLWQTNQKLLQIRNENAPLKWGSLRWLPNYDQGDVLAYERVYRDQTLTVMINISEEVKNLPLSDKKALIFASGEAVLEGGMLRLGPDSGVILR</sequence>
<dbReference type="SUPFAM" id="SSF51011">
    <property type="entry name" value="Glycosyl hydrolase domain"/>
    <property type="match status" value="1"/>
</dbReference>
<dbReference type="PANTHER" id="PTHR10357:SF179">
    <property type="entry name" value="NEUTRAL AND BASIC AMINO ACID TRANSPORT PROTEIN RBAT"/>
    <property type="match status" value="1"/>
</dbReference>
<dbReference type="CDD" id="cd11333">
    <property type="entry name" value="AmyAc_SI_OligoGlu_DGase"/>
    <property type="match status" value="1"/>
</dbReference>
<dbReference type="PANTHER" id="PTHR10357">
    <property type="entry name" value="ALPHA-AMYLASE FAMILY MEMBER"/>
    <property type="match status" value="1"/>
</dbReference>
<evidence type="ECO:0000259" key="2">
    <source>
        <dbReference type="SMART" id="SM00642"/>
    </source>
</evidence>
<name>A0ABT7WGQ6_9FLAO</name>
<dbReference type="Gene3D" id="3.20.20.80">
    <property type="entry name" value="Glycosidases"/>
    <property type="match status" value="1"/>
</dbReference>
<comment type="similarity">
    <text evidence="1">Belongs to the glycosyl hydrolase 13 family.</text>
</comment>
<keyword evidence="4" id="KW-1185">Reference proteome</keyword>
<evidence type="ECO:0000313" key="3">
    <source>
        <dbReference type="EMBL" id="MDM9632102.1"/>
    </source>
</evidence>
<gene>
    <name evidence="3" type="ORF">QU605_11495</name>
</gene>
<evidence type="ECO:0000313" key="4">
    <source>
        <dbReference type="Proteomes" id="UP001174839"/>
    </source>
</evidence>
<dbReference type="Gene3D" id="3.90.400.10">
    <property type="entry name" value="Oligo-1,6-glucosidase, Domain 2"/>
    <property type="match status" value="1"/>
</dbReference>
<comment type="caution">
    <text evidence="3">The sequence shown here is derived from an EMBL/GenBank/DDBJ whole genome shotgun (WGS) entry which is preliminary data.</text>
</comment>
<dbReference type="InterPro" id="IPR013780">
    <property type="entry name" value="Glyco_hydro_b"/>
</dbReference>
<dbReference type="Gene3D" id="2.60.40.1180">
    <property type="entry name" value="Golgi alpha-mannosidase II"/>
    <property type="match status" value="1"/>
</dbReference>
<dbReference type="EMBL" id="JAUDUY010000005">
    <property type="protein sequence ID" value="MDM9632102.1"/>
    <property type="molecule type" value="Genomic_DNA"/>
</dbReference>
<dbReference type="Pfam" id="PF00128">
    <property type="entry name" value="Alpha-amylase"/>
    <property type="match status" value="1"/>
</dbReference>
<evidence type="ECO:0000256" key="1">
    <source>
        <dbReference type="ARBA" id="ARBA00008061"/>
    </source>
</evidence>
<reference evidence="3" key="1">
    <citation type="submission" date="2023-06" db="EMBL/GenBank/DDBJ databases">
        <title>Robiginitalea aurantiacus sp. nov. and Algoriphagus sediminis sp. nov., isolated from coastal sediment.</title>
        <authorList>
            <person name="Zhou Z.Y."/>
            <person name="An J."/>
            <person name="Jia Y.W."/>
            <person name="Du Z.J."/>
        </authorList>
    </citation>
    <scope>NUCLEOTIDE SEQUENCE</scope>
    <source>
        <strain evidence="3">M39</strain>
    </source>
</reference>
<dbReference type="SUPFAM" id="SSF51445">
    <property type="entry name" value="(Trans)glycosidases"/>
    <property type="match status" value="1"/>
</dbReference>
<dbReference type="Proteomes" id="UP001174839">
    <property type="component" value="Unassembled WGS sequence"/>
</dbReference>
<dbReference type="InterPro" id="IPR006047">
    <property type="entry name" value="GH13_cat_dom"/>
</dbReference>
<accession>A0ABT7WGQ6</accession>